<feature type="domain" description="EF-hand" evidence="5">
    <location>
        <begin position="95"/>
        <end position="130"/>
    </location>
</feature>
<evidence type="ECO:0000259" key="5">
    <source>
        <dbReference type="PROSITE" id="PS50222"/>
    </source>
</evidence>
<dbReference type="GO" id="GO:0005509">
    <property type="term" value="F:calcium ion binding"/>
    <property type="evidence" value="ECO:0007669"/>
    <property type="project" value="InterPro"/>
</dbReference>
<evidence type="ECO:0000313" key="7">
    <source>
        <dbReference type="Proteomes" id="UP000295696"/>
    </source>
</evidence>
<comment type="caution">
    <text evidence="6">The sequence shown here is derived from an EMBL/GenBank/DDBJ whole genome shotgun (WGS) entry which is preliminary data.</text>
</comment>
<feature type="compositionally biased region" description="Basic residues" evidence="3">
    <location>
        <begin position="158"/>
        <end position="170"/>
    </location>
</feature>
<gene>
    <name evidence="6" type="ORF">EDD52_11389</name>
</gene>
<dbReference type="Pfam" id="PF13202">
    <property type="entry name" value="EF-hand_5"/>
    <property type="match status" value="2"/>
</dbReference>
<proteinExistence type="predicted"/>
<dbReference type="InterPro" id="IPR011992">
    <property type="entry name" value="EF-hand-dom_pair"/>
</dbReference>
<accession>A0A4R3J7D8</accession>
<dbReference type="PROSITE" id="PS50222">
    <property type="entry name" value="EF_HAND_2"/>
    <property type="match status" value="1"/>
</dbReference>
<feature type="chain" id="PRO_5020359176" evidence="4">
    <location>
        <begin position="24"/>
        <end position="170"/>
    </location>
</feature>
<name>A0A4R3J7D8_9RHOB</name>
<feature type="region of interest" description="Disordered" evidence="3">
    <location>
        <begin position="151"/>
        <end position="170"/>
    </location>
</feature>
<keyword evidence="4" id="KW-0732">Signal</keyword>
<dbReference type="EMBL" id="SLZU01000013">
    <property type="protein sequence ID" value="TCS60796.1"/>
    <property type="molecule type" value="Genomic_DNA"/>
</dbReference>
<keyword evidence="1" id="KW-0479">Metal-binding</keyword>
<dbReference type="Gene3D" id="1.10.238.10">
    <property type="entry name" value="EF-hand"/>
    <property type="match status" value="2"/>
</dbReference>
<dbReference type="PANTHER" id="PTHR10827">
    <property type="entry name" value="RETICULOCALBIN"/>
    <property type="match status" value="1"/>
</dbReference>
<feature type="region of interest" description="Disordered" evidence="3">
    <location>
        <begin position="23"/>
        <end position="58"/>
    </location>
</feature>
<dbReference type="PROSITE" id="PS00018">
    <property type="entry name" value="EF_HAND_1"/>
    <property type="match status" value="3"/>
</dbReference>
<dbReference type="AlphaFoldDB" id="A0A4R3J7D8"/>
<protein>
    <submittedName>
        <fullName evidence="6">EF hand domain-containing protein</fullName>
    </submittedName>
</protein>
<dbReference type="PANTHER" id="PTHR10827:SF98">
    <property type="entry name" value="45 KDA CALCIUM-BINDING PROTEIN"/>
    <property type="match status" value="1"/>
</dbReference>
<dbReference type="Proteomes" id="UP000295696">
    <property type="component" value="Unassembled WGS sequence"/>
</dbReference>
<dbReference type="Pfam" id="PF13499">
    <property type="entry name" value="EF-hand_7"/>
    <property type="match status" value="1"/>
</dbReference>
<dbReference type="OrthoDB" id="5470953at2"/>
<keyword evidence="7" id="KW-1185">Reference proteome</keyword>
<dbReference type="SUPFAM" id="SSF47473">
    <property type="entry name" value="EF-hand"/>
    <property type="match status" value="1"/>
</dbReference>
<sequence>MKRTTILTSLTVAAIAMGSVAVAHGNGDRGDRGARGPMMDRPEFSELDTNADGQLSPEELTAPRDARFAEADANGDGLLSAEEMAAQVEAQRQDRAARGVERMIERMDANDDGQLSLEEMTARRDGKGMFERLDADEDGVISEEEFAKFEMRGDKMRGGKKGHGRGHGNK</sequence>
<organism evidence="6 7">
    <name type="scientific">Primorskyibacter sedentarius</name>
    <dbReference type="NCBI Taxonomy" id="745311"/>
    <lineage>
        <taxon>Bacteria</taxon>
        <taxon>Pseudomonadati</taxon>
        <taxon>Pseudomonadota</taxon>
        <taxon>Alphaproteobacteria</taxon>
        <taxon>Rhodobacterales</taxon>
        <taxon>Roseobacteraceae</taxon>
        <taxon>Primorskyibacter</taxon>
    </lineage>
</organism>
<evidence type="ECO:0000313" key="6">
    <source>
        <dbReference type="EMBL" id="TCS60796.1"/>
    </source>
</evidence>
<reference evidence="6 7" key="1">
    <citation type="submission" date="2019-03" db="EMBL/GenBank/DDBJ databases">
        <title>Genomic Encyclopedia of Type Strains, Phase IV (KMG-IV): sequencing the most valuable type-strain genomes for metagenomic binning, comparative biology and taxonomic classification.</title>
        <authorList>
            <person name="Goeker M."/>
        </authorList>
    </citation>
    <scope>NUCLEOTIDE SEQUENCE [LARGE SCALE GENOMIC DNA]</scope>
    <source>
        <strain evidence="6 7">DSM 104836</strain>
    </source>
</reference>
<feature type="signal peptide" evidence="4">
    <location>
        <begin position="1"/>
        <end position="23"/>
    </location>
</feature>
<evidence type="ECO:0000256" key="1">
    <source>
        <dbReference type="ARBA" id="ARBA00022723"/>
    </source>
</evidence>
<keyword evidence="2" id="KW-0677">Repeat</keyword>
<evidence type="ECO:0000256" key="3">
    <source>
        <dbReference type="SAM" id="MobiDB-lite"/>
    </source>
</evidence>
<feature type="compositionally biased region" description="Basic and acidic residues" evidence="3">
    <location>
        <begin position="26"/>
        <end position="44"/>
    </location>
</feature>
<evidence type="ECO:0000256" key="4">
    <source>
        <dbReference type="SAM" id="SignalP"/>
    </source>
</evidence>
<evidence type="ECO:0000256" key="2">
    <source>
        <dbReference type="ARBA" id="ARBA00022737"/>
    </source>
</evidence>
<dbReference type="InterPro" id="IPR002048">
    <property type="entry name" value="EF_hand_dom"/>
</dbReference>
<dbReference type="InterPro" id="IPR018247">
    <property type="entry name" value="EF_Hand_1_Ca_BS"/>
</dbReference>
<dbReference type="RefSeq" id="WP_132246981.1">
    <property type="nucleotide sequence ID" value="NZ_SLZU01000013.1"/>
</dbReference>